<evidence type="ECO:0000256" key="2">
    <source>
        <dbReference type="ARBA" id="ARBA00023315"/>
    </source>
</evidence>
<proteinExistence type="predicted"/>
<dbReference type="Pfam" id="PF00583">
    <property type="entry name" value="Acetyltransf_1"/>
    <property type="match status" value="1"/>
</dbReference>
<dbReference type="PROSITE" id="PS51186">
    <property type="entry name" value="GNAT"/>
    <property type="match status" value="1"/>
</dbReference>
<keyword evidence="4" id="KW-0687">Ribonucleoprotein</keyword>
<dbReference type="GO" id="GO:0016747">
    <property type="term" value="F:acyltransferase activity, transferring groups other than amino-acyl groups"/>
    <property type="evidence" value="ECO:0007669"/>
    <property type="project" value="InterPro"/>
</dbReference>
<name>A0A2T0LSK6_9PSEU</name>
<evidence type="ECO:0000256" key="1">
    <source>
        <dbReference type="ARBA" id="ARBA00022679"/>
    </source>
</evidence>
<feature type="domain" description="N-acetyltransferase" evidence="3">
    <location>
        <begin position="8"/>
        <end position="157"/>
    </location>
</feature>
<evidence type="ECO:0000313" key="4">
    <source>
        <dbReference type="EMBL" id="PRX46603.1"/>
    </source>
</evidence>
<evidence type="ECO:0000259" key="3">
    <source>
        <dbReference type="PROSITE" id="PS51186"/>
    </source>
</evidence>
<dbReference type="SUPFAM" id="SSF55729">
    <property type="entry name" value="Acyl-CoA N-acyltransferases (Nat)"/>
    <property type="match status" value="1"/>
</dbReference>
<dbReference type="EMBL" id="PVNH01000007">
    <property type="protein sequence ID" value="PRX46603.1"/>
    <property type="molecule type" value="Genomic_DNA"/>
</dbReference>
<keyword evidence="4" id="KW-0689">Ribosomal protein</keyword>
<organism evidence="4 5">
    <name type="scientific">Prauserella shujinwangii</name>
    <dbReference type="NCBI Taxonomy" id="1453103"/>
    <lineage>
        <taxon>Bacteria</taxon>
        <taxon>Bacillati</taxon>
        <taxon>Actinomycetota</taxon>
        <taxon>Actinomycetes</taxon>
        <taxon>Pseudonocardiales</taxon>
        <taxon>Pseudonocardiaceae</taxon>
        <taxon>Prauserella</taxon>
    </lineage>
</organism>
<comment type="caution">
    <text evidence="4">The sequence shown here is derived from an EMBL/GenBank/DDBJ whole genome shotgun (WGS) entry which is preliminary data.</text>
</comment>
<dbReference type="OrthoDB" id="5243635at2"/>
<dbReference type="InterPro" id="IPR000182">
    <property type="entry name" value="GNAT_dom"/>
</dbReference>
<protein>
    <submittedName>
        <fullName evidence="4">Ribosomal protein S18 acetylase RimI-like enzyme</fullName>
    </submittedName>
</protein>
<evidence type="ECO:0000313" key="5">
    <source>
        <dbReference type="Proteomes" id="UP000238362"/>
    </source>
</evidence>
<dbReference type="CDD" id="cd04301">
    <property type="entry name" value="NAT_SF"/>
    <property type="match status" value="1"/>
</dbReference>
<dbReference type="Proteomes" id="UP000238362">
    <property type="component" value="Unassembled WGS sequence"/>
</dbReference>
<reference evidence="4 5" key="1">
    <citation type="submission" date="2018-03" db="EMBL/GenBank/DDBJ databases">
        <title>Genomic Encyclopedia of Type Strains, Phase III (KMG-III): the genomes of soil and plant-associated and newly described type strains.</title>
        <authorList>
            <person name="Whitman W."/>
        </authorList>
    </citation>
    <scope>NUCLEOTIDE SEQUENCE [LARGE SCALE GENOMIC DNA]</scope>
    <source>
        <strain evidence="4 5">CGMCC 4.7125</strain>
    </source>
</reference>
<dbReference type="InterPro" id="IPR016181">
    <property type="entry name" value="Acyl_CoA_acyltransferase"/>
</dbReference>
<keyword evidence="1" id="KW-0808">Transferase</keyword>
<keyword evidence="5" id="KW-1185">Reference proteome</keyword>
<gene>
    <name evidence="4" type="ORF">B0I33_107180</name>
</gene>
<accession>A0A2T0LSK6</accession>
<dbReference type="PANTHER" id="PTHR43877">
    <property type="entry name" value="AMINOALKYLPHOSPHONATE N-ACETYLTRANSFERASE-RELATED-RELATED"/>
    <property type="match status" value="1"/>
</dbReference>
<keyword evidence="2" id="KW-0012">Acyltransferase</keyword>
<sequence length="164" mass="17643">MDEQQTRIELRPARPEDAGAIAEIWCAGWSDGHRGNVPDELAAARTEESFRARAPRRVGDAAVAVVAGEVAGFVMVVGDEVEQVYVAAAHRGGGVAAALLDEAERRVAASGHDQAWLAVVPGNARARRFYERRGWTDEGPFEHAAEGPDGPITVPCRRYTKQVG</sequence>
<dbReference type="GO" id="GO:0005840">
    <property type="term" value="C:ribosome"/>
    <property type="evidence" value="ECO:0007669"/>
    <property type="project" value="UniProtKB-KW"/>
</dbReference>
<dbReference type="InterPro" id="IPR050832">
    <property type="entry name" value="Bact_Acetyltransf"/>
</dbReference>
<dbReference type="Gene3D" id="3.40.630.30">
    <property type="match status" value="1"/>
</dbReference>
<dbReference type="AlphaFoldDB" id="A0A2T0LSK6"/>
<dbReference type="RefSeq" id="WP_106179999.1">
    <property type="nucleotide sequence ID" value="NZ_PVNH01000007.1"/>
</dbReference>